<dbReference type="OrthoDB" id="5294855at2"/>
<evidence type="ECO:0000256" key="3">
    <source>
        <dbReference type="ARBA" id="ARBA00022764"/>
    </source>
</evidence>
<accession>A0A5J6PR03</accession>
<comment type="subunit">
    <text evidence="4">Component of the lipopolysaccharide transport and assembly complex.</text>
</comment>
<evidence type="ECO:0000256" key="2">
    <source>
        <dbReference type="ARBA" id="ARBA00022729"/>
    </source>
</evidence>
<dbReference type="AlphaFoldDB" id="A0A5J6PR03"/>
<dbReference type="GO" id="GO:0001530">
    <property type="term" value="F:lipopolysaccharide binding"/>
    <property type="evidence" value="ECO:0007669"/>
    <property type="project" value="InterPro"/>
</dbReference>
<dbReference type="HAMAP" id="MF_01914">
    <property type="entry name" value="LPS_assembly_LptA"/>
    <property type="match status" value="1"/>
</dbReference>
<proteinExistence type="inferred from homology"/>
<organism evidence="6 7">
    <name type="scientific">Neisseria zalophi</name>
    <dbReference type="NCBI Taxonomy" id="640030"/>
    <lineage>
        <taxon>Bacteria</taxon>
        <taxon>Pseudomonadati</taxon>
        <taxon>Pseudomonadota</taxon>
        <taxon>Betaproteobacteria</taxon>
        <taxon>Neisseriales</taxon>
        <taxon>Neisseriaceae</taxon>
        <taxon>Neisseria</taxon>
    </lineage>
</organism>
<comment type="function">
    <text evidence="4">Involved in the assembly of lipopolysaccharide (LPS). Required for the translocation of LPS from the inner membrane to the outer membrane.</text>
</comment>
<feature type="chain" id="PRO_5023969172" description="Lipopolysaccharide export system protein LptA" evidence="4">
    <location>
        <begin position="24"/>
        <end position="170"/>
    </location>
</feature>
<dbReference type="InterPro" id="IPR052037">
    <property type="entry name" value="LPS_export_LptA"/>
</dbReference>
<dbReference type="PANTHER" id="PTHR36504:SF1">
    <property type="entry name" value="LIPOPOLYSACCHARIDE EXPORT SYSTEM PROTEIN LPTA"/>
    <property type="match status" value="1"/>
</dbReference>
<dbReference type="GO" id="GO:0015920">
    <property type="term" value="P:lipopolysaccharide transport"/>
    <property type="evidence" value="ECO:0007669"/>
    <property type="project" value="UniProtKB-UniRule"/>
</dbReference>
<dbReference type="PANTHER" id="PTHR36504">
    <property type="entry name" value="LIPOPOLYSACCHARIDE EXPORT SYSTEM PROTEIN LPTA"/>
    <property type="match status" value="1"/>
</dbReference>
<gene>
    <name evidence="4 6" type="primary">lptA</name>
    <name evidence="6" type="ORF">D0T92_00040</name>
</gene>
<keyword evidence="7" id="KW-1185">Reference proteome</keyword>
<dbReference type="EMBL" id="CP031700">
    <property type="protein sequence ID" value="QEY25101.1"/>
    <property type="molecule type" value="Genomic_DNA"/>
</dbReference>
<dbReference type="GO" id="GO:0030288">
    <property type="term" value="C:outer membrane-bounded periplasmic space"/>
    <property type="evidence" value="ECO:0007669"/>
    <property type="project" value="TreeGrafter"/>
</dbReference>
<dbReference type="InterPro" id="IPR005653">
    <property type="entry name" value="OstA-like_N"/>
</dbReference>
<keyword evidence="3 4" id="KW-0574">Periplasm</keyword>
<sequence length="170" mass="17798" precursor="true">MIPKIFNIALLTAVLAVPVSAFALESDRKQPIQIEADQGSLDQANQVTTFSGNVIIKQGTLHINAGSVRVSRNSKGEQTISADGRPVRFGQTLDGGKGTVNGQANKVEYASATNIVKLIGNAKVQRGGDSAEGAAITYNTRTEVYTVNGSKAAGMSGNRRVTVVIQPSAK</sequence>
<dbReference type="NCBIfam" id="TIGR03002">
    <property type="entry name" value="outer_YhbN_LptA"/>
    <property type="match status" value="1"/>
</dbReference>
<reference evidence="6 7" key="1">
    <citation type="submission" date="2018-08" db="EMBL/GenBank/DDBJ databases">
        <title>Neisseria zalophi ATCC BAA-2455 complete genome.</title>
        <authorList>
            <person name="Veseli I.A."/>
            <person name="Buttler R."/>
            <person name="Mascarenhas dos Santos A.C."/>
            <person name="Pombert J.-F."/>
        </authorList>
    </citation>
    <scope>NUCLEOTIDE SEQUENCE [LARGE SCALE GENOMIC DNA]</scope>
    <source>
        <strain evidence="6 7">ATCC BAA-2455</strain>
    </source>
</reference>
<evidence type="ECO:0000313" key="6">
    <source>
        <dbReference type="EMBL" id="QEY25101.1"/>
    </source>
</evidence>
<evidence type="ECO:0000256" key="1">
    <source>
        <dbReference type="ARBA" id="ARBA00022448"/>
    </source>
</evidence>
<dbReference type="Gene3D" id="2.60.450.10">
    <property type="entry name" value="Lipopolysaccharide (LPS) transport protein A like domain"/>
    <property type="match status" value="1"/>
</dbReference>
<evidence type="ECO:0000256" key="4">
    <source>
        <dbReference type="HAMAP-Rule" id="MF_01914"/>
    </source>
</evidence>
<keyword evidence="2 4" id="KW-0732">Signal</keyword>
<comment type="similarity">
    <text evidence="4">Belongs to the LptA family.</text>
</comment>
<dbReference type="Proteomes" id="UP000325713">
    <property type="component" value="Chromosome"/>
</dbReference>
<dbReference type="GO" id="GO:0017089">
    <property type="term" value="F:glycolipid transfer activity"/>
    <property type="evidence" value="ECO:0007669"/>
    <property type="project" value="TreeGrafter"/>
</dbReference>
<dbReference type="GO" id="GO:0009279">
    <property type="term" value="C:cell outer membrane"/>
    <property type="evidence" value="ECO:0007669"/>
    <property type="project" value="TreeGrafter"/>
</dbReference>
<dbReference type="InterPro" id="IPR014340">
    <property type="entry name" value="LptA"/>
</dbReference>
<evidence type="ECO:0000259" key="5">
    <source>
        <dbReference type="Pfam" id="PF03968"/>
    </source>
</evidence>
<dbReference type="KEGG" id="nzl:D0T92_00040"/>
<dbReference type="RefSeq" id="WP_151049068.1">
    <property type="nucleotide sequence ID" value="NZ_CP031700.1"/>
</dbReference>
<feature type="signal peptide" evidence="4">
    <location>
        <begin position="1"/>
        <end position="23"/>
    </location>
</feature>
<protein>
    <recommendedName>
        <fullName evidence="4">Lipopolysaccharide export system protein LptA</fullName>
    </recommendedName>
</protein>
<name>A0A5J6PR03_9NEIS</name>
<comment type="subcellular location">
    <subcellularLocation>
        <location evidence="4">Periplasm</location>
    </subcellularLocation>
</comment>
<evidence type="ECO:0000313" key="7">
    <source>
        <dbReference type="Proteomes" id="UP000325713"/>
    </source>
</evidence>
<keyword evidence="1 4" id="KW-0813">Transport</keyword>
<feature type="domain" description="Organic solvent tolerance-like N-terminal" evidence="5">
    <location>
        <begin position="33"/>
        <end position="143"/>
    </location>
</feature>
<dbReference type="Pfam" id="PF03968">
    <property type="entry name" value="LptD_N"/>
    <property type="match status" value="1"/>
</dbReference>
<dbReference type="GO" id="GO:0043165">
    <property type="term" value="P:Gram-negative-bacterium-type cell outer membrane assembly"/>
    <property type="evidence" value="ECO:0007669"/>
    <property type="project" value="UniProtKB-UniRule"/>
</dbReference>